<feature type="region of interest" description="Disordered" evidence="1">
    <location>
        <begin position="25"/>
        <end position="56"/>
    </location>
</feature>
<dbReference type="EMBL" id="BMXF01000001">
    <property type="protein sequence ID" value="GHB64865.1"/>
    <property type="molecule type" value="Genomic_DNA"/>
</dbReference>
<dbReference type="InterPro" id="IPR033653">
    <property type="entry name" value="NTP-PPase_DR2231-like"/>
</dbReference>
<dbReference type="InterPro" id="IPR021130">
    <property type="entry name" value="PRib-ATP_PPHydrolase-like"/>
</dbReference>
<dbReference type="AlphaFoldDB" id="A0A8J3G8D3"/>
<sequence>MEESCFKGAKYQSDKVSQRIQADNAHLNNQTTPQLNKYNVKQKNPKPLAYTPSGDQQPMKQLDSLNQVAEFHQTFKHPVLEVPMIPSEDRSRLRVALLAEELKELEVAILQNDIVEVADALCDLQYVLSGAVLEFGLGDKFVDLFNEVQRSNMSKACNSLEEAEATMQHYKDKGVNCHFKEDGGKFLVYRTSDNKTLKNINYSPADLVSIINQDSNLKPKS</sequence>
<feature type="compositionally biased region" description="Polar residues" evidence="1">
    <location>
        <begin position="25"/>
        <end position="42"/>
    </location>
</feature>
<keyword evidence="3" id="KW-1185">Reference proteome</keyword>
<protein>
    <recommendedName>
        <fullName evidence="4">Phosphoribosyl-ATP pyrophosphohydrolase</fullName>
    </recommendedName>
</protein>
<dbReference type="Pfam" id="PF01503">
    <property type="entry name" value="PRA-PH"/>
    <property type="match status" value="1"/>
</dbReference>
<gene>
    <name evidence="2" type="ORF">GCM10007390_18640</name>
</gene>
<evidence type="ECO:0008006" key="4">
    <source>
        <dbReference type="Google" id="ProtNLM"/>
    </source>
</evidence>
<dbReference type="CDD" id="cd11530">
    <property type="entry name" value="NTP-PPase_DR2231_like"/>
    <property type="match status" value="1"/>
</dbReference>
<dbReference type="Gene3D" id="1.10.3420.10">
    <property type="entry name" value="putative ntp pyrophosphohydrolase like domain"/>
    <property type="match status" value="1"/>
</dbReference>
<comment type="caution">
    <text evidence="2">The sequence shown here is derived from an EMBL/GenBank/DDBJ whole genome shotgun (WGS) entry which is preliminary data.</text>
</comment>
<reference evidence="2 3" key="1">
    <citation type="journal article" date="2014" name="Int. J. Syst. Evol. Microbiol.">
        <title>Complete genome sequence of Corynebacterium casei LMG S-19264T (=DSM 44701T), isolated from a smear-ripened cheese.</title>
        <authorList>
            <consortium name="US DOE Joint Genome Institute (JGI-PGF)"/>
            <person name="Walter F."/>
            <person name="Albersmeier A."/>
            <person name="Kalinowski J."/>
            <person name="Ruckert C."/>
        </authorList>
    </citation>
    <scope>NUCLEOTIDE SEQUENCE [LARGE SCALE GENOMIC DNA]</scope>
    <source>
        <strain evidence="2 3">KCTC 12866</strain>
    </source>
</reference>
<organism evidence="2 3">
    <name type="scientific">Persicitalea jodogahamensis</name>
    <dbReference type="NCBI Taxonomy" id="402147"/>
    <lineage>
        <taxon>Bacteria</taxon>
        <taxon>Pseudomonadati</taxon>
        <taxon>Bacteroidota</taxon>
        <taxon>Cytophagia</taxon>
        <taxon>Cytophagales</taxon>
        <taxon>Spirosomataceae</taxon>
        <taxon>Persicitalea</taxon>
    </lineage>
</organism>
<proteinExistence type="predicted"/>
<evidence type="ECO:0000313" key="3">
    <source>
        <dbReference type="Proteomes" id="UP000598271"/>
    </source>
</evidence>
<dbReference type="InterPro" id="IPR023292">
    <property type="entry name" value="NTP_PyroPHydrolase-like_dom_sf"/>
</dbReference>
<evidence type="ECO:0000313" key="2">
    <source>
        <dbReference type="EMBL" id="GHB64865.1"/>
    </source>
</evidence>
<name>A0A8J3G8D3_9BACT</name>
<dbReference type="Proteomes" id="UP000598271">
    <property type="component" value="Unassembled WGS sequence"/>
</dbReference>
<evidence type="ECO:0000256" key="1">
    <source>
        <dbReference type="SAM" id="MobiDB-lite"/>
    </source>
</evidence>
<accession>A0A8J3G8D3</accession>